<reference evidence="5 6" key="1">
    <citation type="submission" date="2024-01" db="EMBL/GenBank/DDBJ databases">
        <title>The genomes of 5 underutilized Papilionoideae crops provide insights into root nodulation and disease resistanc.</title>
        <authorList>
            <person name="Jiang F."/>
        </authorList>
    </citation>
    <scope>NUCLEOTIDE SEQUENCE [LARGE SCALE GENOMIC DNA]</scope>
    <source>
        <strain evidence="5">DUOXIRENSHENG_FW03</strain>
        <tissue evidence="5">Leaves</tissue>
    </source>
</reference>
<dbReference type="Gene3D" id="3.40.50.1820">
    <property type="entry name" value="alpha/beta hydrolase"/>
    <property type="match status" value="1"/>
</dbReference>
<dbReference type="GO" id="GO:0008970">
    <property type="term" value="F:phospholipase A1 activity"/>
    <property type="evidence" value="ECO:0007669"/>
    <property type="project" value="TreeGrafter"/>
</dbReference>
<dbReference type="PANTHER" id="PTHR31403:SF4">
    <property type="entry name" value="PHOSPHOLIPASE A1-IALPHA2, CHLOROPLASTIC"/>
    <property type="match status" value="1"/>
</dbReference>
<evidence type="ECO:0000313" key="5">
    <source>
        <dbReference type="EMBL" id="KAK7394127.1"/>
    </source>
</evidence>
<organism evidence="5 6">
    <name type="scientific">Psophocarpus tetragonolobus</name>
    <name type="common">Winged bean</name>
    <name type="synonym">Dolichos tetragonolobus</name>
    <dbReference type="NCBI Taxonomy" id="3891"/>
    <lineage>
        <taxon>Eukaryota</taxon>
        <taxon>Viridiplantae</taxon>
        <taxon>Streptophyta</taxon>
        <taxon>Embryophyta</taxon>
        <taxon>Tracheophyta</taxon>
        <taxon>Spermatophyta</taxon>
        <taxon>Magnoliopsida</taxon>
        <taxon>eudicotyledons</taxon>
        <taxon>Gunneridae</taxon>
        <taxon>Pentapetalae</taxon>
        <taxon>rosids</taxon>
        <taxon>fabids</taxon>
        <taxon>Fabales</taxon>
        <taxon>Fabaceae</taxon>
        <taxon>Papilionoideae</taxon>
        <taxon>50 kb inversion clade</taxon>
        <taxon>NPAAA clade</taxon>
        <taxon>indigoferoid/millettioid clade</taxon>
        <taxon>Phaseoleae</taxon>
        <taxon>Psophocarpus</taxon>
    </lineage>
</organism>
<dbReference type="GO" id="GO:0016042">
    <property type="term" value="P:lipid catabolic process"/>
    <property type="evidence" value="ECO:0007669"/>
    <property type="project" value="UniProtKB-KW"/>
</dbReference>
<dbReference type="Proteomes" id="UP001386955">
    <property type="component" value="Unassembled WGS sequence"/>
</dbReference>
<evidence type="ECO:0000256" key="2">
    <source>
        <dbReference type="ARBA" id="ARBA00022801"/>
    </source>
</evidence>
<keyword evidence="2" id="KW-0378">Hydrolase</keyword>
<dbReference type="PANTHER" id="PTHR31403">
    <property type="entry name" value="PHOSPHOLIPASE A1-IBETA2, CHLOROPLASTIC"/>
    <property type="match status" value="1"/>
</dbReference>
<dbReference type="GO" id="GO:0009695">
    <property type="term" value="P:jasmonic acid biosynthetic process"/>
    <property type="evidence" value="ECO:0007669"/>
    <property type="project" value="TreeGrafter"/>
</dbReference>
<protein>
    <submittedName>
        <fullName evidence="5">Uncharacterized protein</fullName>
    </submittedName>
</protein>
<comment type="caution">
    <text evidence="5">The sequence shown here is derived from an EMBL/GenBank/DDBJ whole genome shotgun (WGS) entry which is preliminary data.</text>
</comment>
<keyword evidence="6" id="KW-1185">Reference proteome</keyword>
<comment type="similarity">
    <text evidence="1">Belongs to the AB hydrolase superfamily. Lipase family.</text>
</comment>
<dbReference type="InterPro" id="IPR029058">
    <property type="entry name" value="AB_hydrolase_fold"/>
</dbReference>
<name>A0AAN9SI84_PSOTE</name>
<sequence length="214" mass="24420">MKTVCLAYRVEVNLNEGSTWSLVSDIGVKYMASVTQLGGSNEVRRLSESYHRRKSKSQQFGRQASVAVKGSRKRSHLGVKVLRIANVNDPITKLPGVFFNENFRVFFGGRYSCSCYAHVGVELMLDFFNMQNPSCVHDLDSYISLLRRPDIDQLLHRQRDGVHSFFFKAIHFLFSSQFFSSSACNYHHLLNSLSGDILCSWTNELLFGLVLFFL</sequence>
<evidence type="ECO:0000256" key="4">
    <source>
        <dbReference type="ARBA" id="ARBA00023098"/>
    </source>
</evidence>
<dbReference type="GO" id="GO:0009507">
    <property type="term" value="C:chloroplast"/>
    <property type="evidence" value="ECO:0007669"/>
    <property type="project" value="TreeGrafter"/>
</dbReference>
<dbReference type="AlphaFoldDB" id="A0AAN9SI84"/>
<dbReference type="EMBL" id="JAYMYS010000004">
    <property type="protein sequence ID" value="KAK7394127.1"/>
    <property type="molecule type" value="Genomic_DNA"/>
</dbReference>
<keyword evidence="4" id="KW-0443">Lipid metabolism</keyword>
<gene>
    <name evidence="5" type="ORF">VNO78_14646</name>
</gene>
<evidence type="ECO:0000313" key="6">
    <source>
        <dbReference type="Proteomes" id="UP001386955"/>
    </source>
</evidence>
<proteinExistence type="inferred from homology"/>
<evidence type="ECO:0000256" key="3">
    <source>
        <dbReference type="ARBA" id="ARBA00022963"/>
    </source>
</evidence>
<keyword evidence="3" id="KW-0442">Lipid degradation</keyword>
<evidence type="ECO:0000256" key="1">
    <source>
        <dbReference type="ARBA" id="ARBA00010701"/>
    </source>
</evidence>
<accession>A0AAN9SI84</accession>